<feature type="compositionally biased region" description="Gly residues" evidence="1">
    <location>
        <begin position="24"/>
        <end position="33"/>
    </location>
</feature>
<accession>A0A5J9TC23</accession>
<feature type="non-terminal residue" evidence="2">
    <location>
        <position position="1"/>
    </location>
</feature>
<dbReference type="EMBL" id="RWGY01000039">
    <property type="protein sequence ID" value="TVU08859.1"/>
    <property type="molecule type" value="Genomic_DNA"/>
</dbReference>
<evidence type="ECO:0000313" key="2">
    <source>
        <dbReference type="EMBL" id="TVU08859.1"/>
    </source>
</evidence>
<evidence type="ECO:0000313" key="3">
    <source>
        <dbReference type="Proteomes" id="UP000324897"/>
    </source>
</evidence>
<name>A0A5J9TC23_9POAL</name>
<organism evidence="2 3">
    <name type="scientific">Eragrostis curvula</name>
    <name type="common">weeping love grass</name>
    <dbReference type="NCBI Taxonomy" id="38414"/>
    <lineage>
        <taxon>Eukaryota</taxon>
        <taxon>Viridiplantae</taxon>
        <taxon>Streptophyta</taxon>
        <taxon>Embryophyta</taxon>
        <taxon>Tracheophyta</taxon>
        <taxon>Spermatophyta</taxon>
        <taxon>Magnoliopsida</taxon>
        <taxon>Liliopsida</taxon>
        <taxon>Poales</taxon>
        <taxon>Poaceae</taxon>
        <taxon>PACMAD clade</taxon>
        <taxon>Chloridoideae</taxon>
        <taxon>Eragrostideae</taxon>
        <taxon>Eragrostidinae</taxon>
        <taxon>Eragrostis</taxon>
    </lineage>
</organism>
<comment type="caution">
    <text evidence="2">The sequence shown here is derived from an EMBL/GenBank/DDBJ whole genome shotgun (WGS) entry which is preliminary data.</text>
</comment>
<dbReference type="Gramene" id="TVU08859">
    <property type="protein sequence ID" value="TVU08859"/>
    <property type="gene ID" value="EJB05_42279"/>
</dbReference>
<sequence length="94" mass="9282">MSSAPQAQSRVTAPSAEQHSCPGAGSGCPGDGGTLKRAQEASPLSCAPHACASAPRVVVPPGAPSSSSSTMRSSGDNASAHVLAISGRVEWLKQ</sequence>
<feature type="compositionally biased region" description="Low complexity" evidence="1">
    <location>
        <begin position="52"/>
        <end position="75"/>
    </location>
</feature>
<evidence type="ECO:0000256" key="1">
    <source>
        <dbReference type="SAM" id="MobiDB-lite"/>
    </source>
</evidence>
<protein>
    <submittedName>
        <fullName evidence="2">Uncharacterized protein</fullName>
    </submittedName>
</protein>
<dbReference type="Proteomes" id="UP000324897">
    <property type="component" value="Chromosome 3"/>
</dbReference>
<reference evidence="2 3" key="1">
    <citation type="journal article" date="2019" name="Sci. Rep.">
        <title>A high-quality genome of Eragrostis curvula grass provides insights into Poaceae evolution and supports new strategies to enhance forage quality.</title>
        <authorList>
            <person name="Carballo J."/>
            <person name="Santos B.A.C.M."/>
            <person name="Zappacosta D."/>
            <person name="Garbus I."/>
            <person name="Selva J.P."/>
            <person name="Gallo C.A."/>
            <person name="Diaz A."/>
            <person name="Albertini E."/>
            <person name="Caccamo M."/>
            <person name="Echenique V."/>
        </authorList>
    </citation>
    <scope>NUCLEOTIDE SEQUENCE [LARGE SCALE GENOMIC DNA]</scope>
    <source>
        <strain evidence="3">cv. Victoria</strain>
        <tissue evidence="2">Leaf</tissue>
    </source>
</reference>
<feature type="region of interest" description="Disordered" evidence="1">
    <location>
        <begin position="1"/>
        <end position="79"/>
    </location>
</feature>
<gene>
    <name evidence="2" type="ORF">EJB05_42279</name>
</gene>
<keyword evidence="3" id="KW-1185">Reference proteome</keyword>
<dbReference type="AlphaFoldDB" id="A0A5J9TC23"/>
<feature type="compositionally biased region" description="Polar residues" evidence="1">
    <location>
        <begin position="1"/>
        <end position="18"/>
    </location>
</feature>
<proteinExistence type="predicted"/>